<accession>A0A5D3BV18</accession>
<evidence type="ECO:0000313" key="3">
    <source>
        <dbReference type="Proteomes" id="UP000321393"/>
    </source>
</evidence>
<dbReference type="Proteomes" id="UP000321393">
    <property type="component" value="Unassembled WGS sequence"/>
</dbReference>
<sequence>MKKDSPSCPSPAIALIVVVCCHRLSLYIEDGCHQWATMLSTFKEFRASYHINFKKYSNPKEARANPPNISVERDED</sequence>
<comment type="caution">
    <text evidence="2">The sequence shown here is derived from an EMBL/GenBank/DDBJ whole genome shotgun (WGS) entry which is preliminary data.</text>
</comment>
<evidence type="ECO:0000313" key="2">
    <source>
        <dbReference type="EMBL" id="TYK01939.1"/>
    </source>
</evidence>
<gene>
    <name evidence="2" type="ORF">E5676_scaffold808G00300</name>
    <name evidence="1" type="ORF">E6C27_scaffold277G00530</name>
</gene>
<dbReference type="Proteomes" id="UP000321947">
    <property type="component" value="Unassembled WGS sequence"/>
</dbReference>
<dbReference type="AlphaFoldDB" id="A0A5D3BV18"/>
<dbReference type="EMBL" id="SSTE01018921">
    <property type="protein sequence ID" value="KAA0037463.1"/>
    <property type="molecule type" value="Genomic_DNA"/>
</dbReference>
<name>A0A5D3BV18_CUCMM</name>
<organism evidence="2 4">
    <name type="scientific">Cucumis melo var. makuwa</name>
    <name type="common">Oriental melon</name>
    <dbReference type="NCBI Taxonomy" id="1194695"/>
    <lineage>
        <taxon>Eukaryota</taxon>
        <taxon>Viridiplantae</taxon>
        <taxon>Streptophyta</taxon>
        <taxon>Embryophyta</taxon>
        <taxon>Tracheophyta</taxon>
        <taxon>Spermatophyta</taxon>
        <taxon>Magnoliopsida</taxon>
        <taxon>eudicotyledons</taxon>
        <taxon>Gunneridae</taxon>
        <taxon>Pentapetalae</taxon>
        <taxon>rosids</taxon>
        <taxon>fabids</taxon>
        <taxon>Cucurbitales</taxon>
        <taxon>Cucurbitaceae</taxon>
        <taxon>Benincaseae</taxon>
        <taxon>Cucumis</taxon>
    </lineage>
</organism>
<reference evidence="3 4" key="1">
    <citation type="submission" date="2019-08" db="EMBL/GenBank/DDBJ databases">
        <title>Draft genome sequences of two oriental melons (Cucumis melo L. var makuwa).</title>
        <authorList>
            <person name="Kwon S.-Y."/>
        </authorList>
    </citation>
    <scope>NUCLEOTIDE SEQUENCE [LARGE SCALE GENOMIC DNA]</scope>
    <source>
        <strain evidence="4">cv. Chang Bougi</strain>
        <strain evidence="3">cv. SW 3</strain>
        <tissue evidence="2">Leaf</tissue>
    </source>
</reference>
<proteinExistence type="predicted"/>
<evidence type="ECO:0000313" key="4">
    <source>
        <dbReference type="Proteomes" id="UP000321947"/>
    </source>
</evidence>
<protein>
    <submittedName>
        <fullName evidence="2">CACTA en-spm transposon protein</fullName>
    </submittedName>
</protein>
<evidence type="ECO:0000313" key="1">
    <source>
        <dbReference type="EMBL" id="KAA0037463.1"/>
    </source>
</evidence>
<dbReference type="EMBL" id="SSTD01015940">
    <property type="protein sequence ID" value="TYK01939.1"/>
    <property type="molecule type" value="Genomic_DNA"/>
</dbReference>